<gene>
    <name evidence="1" type="ORF">DLM_0288</name>
</gene>
<keyword evidence="2" id="KW-1185">Reference proteome</keyword>
<proteinExistence type="predicted"/>
<reference evidence="2" key="1">
    <citation type="journal article" date="2017" name="Biotechnol. Biofuels">
        <title>Evaluation of environmental bacterial communities as a factor affecting the growth of duckweed Lemna minor.</title>
        <authorList>
            <person name="Ishizawa H."/>
            <person name="Kuroda M."/>
            <person name="Morikawa M."/>
            <person name="Ike M."/>
        </authorList>
    </citation>
    <scope>NUCLEOTIDE SEQUENCE [LARGE SCALE GENOMIC DNA]</scope>
    <source>
        <strain evidence="2">H3</strain>
    </source>
</reference>
<protein>
    <submittedName>
        <fullName evidence="1">Uncharacterized protein</fullName>
    </submittedName>
</protein>
<organism evidence="1 2">
    <name type="scientific">Aquitalea magnusonii</name>
    <dbReference type="NCBI Taxonomy" id="332411"/>
    <lineage>
        <taxon>Bacteria</taxon>
        <taxon>Pseudomonadati</taxon>
        <taxon>Pseudomonadota</taxon>
        <taxon>Betaproteobacteria</taxon>
        <taxon>Neisseriales</taxon>
        <taxon>Chromobacteriaceae</taxon>
        <taxon>Aquitalea</taxon>
    </lineage>
</organism>
<reference evidence="1 2" key="2">
    <citation type="journal article" date="2017" name="Genome Announc.">
        <title>Draft genome sequence of Aquitalea magnusonii strain H3, a plant growth-promoting bacterium of duckweed Lemna minor.</title>
        <authorList>
            <person name="Ishizawa H."/>
            <person name="Kuroda M."/>
            <person name="Ike M."/>
        </authorList>
    </citation>
    <scope>NUCLEOTIDE SEQUENCE [LARGE SCALE GENOMIC DNA]</scope>
    <source>
        <strain evidence="1 2">H3</strain>
    </source>
</reference>
<dbReference type="AlphaFoldDB" id="A0A3G9G903"/>
<dbReference type="EMBL" id="AP018823">
    <property type="protein sequence ID" value="BBF83964.1"/>
    <property type="molecule type" value="Genomic_DNA"/>
</dbReference>
<evidence type="ECO:0000313" key="1">
    <source>
        <dbReference type="EMBL" id="BBF83964.1"/>
    </source>
</evidence>
<sequence>MAFCHCLFFRQISVHKRLPAASLPSGPFSRLAGIFAHPPGKALCTVCGQMR</sequence>
<reference evidence="2" key="3">
    <citation type="journal article" date="2017" name="Plant Physiol. Biochem.">
        <title>Differential oxidative and antioxidative response of duckweed Lemna minor toward plant growth promoting/inhibiting bacteria.</title>
        <authorList>
            <person name="Ishizawa H."/>
            <person name="Kuroda M."/>
            <person name="Morikawa M."/>
            <person name="Ike M."/>
        </authorList>
    </citation>
    <scope>NUCLEOTIDE SEQUENCE [LARGE SCALE GENOMIC DNA]</scope>
    <source>
        <strain evidence="2">H3</strain>
    </source>
</reference>
<accession>A0A3G9G903</accession>
<dbReference type="KEGG" id="amah:DLM_0288"/>
<evidence type="ECO:0000313" key="2">
    <source>
        <dbReference type="Proteomes" id="UP000198290"/>
    </source>
</evidence>
<dbReference type="Proteomes" id="UP000198290">
    <property type="component" value="Chromosome"/>
</dbReference>
<name>A0A3G9G903_9NEIS</name>